<dbReference type="HOGENOM" id="CLU_949061_0_0_7"/>
<dbReference type="AlphaFoldDB" id="E1QER4"/>
<dbReference type="KEGG" id="dbr:Deba_0678"/>
<accession>E1QER4</accession>
<dbReference type="RefSeq" id="WP_013257505.1">
    <property type="nucleotide sequence ID" value="NC_014365.1"/>
</dbReference>
<sequence length="293" mass="31133">MSTIAGLYARMIEAMGVAGLEIPAAYVRLYGAGDDIPPQLLKHAPRSESVMCCQALRHVEGGEPILLTIDNIGCVAAAITLGLVDERQPEPLPGARVYTCVMKEQSGLGPGFRPPAPAQFTSGEVYACKDAGRAEFALFGPDDPGRFKDVATARAAVAEMAAIQPATTKAVFVFSNAYDELDIEPHVVVLSPRPAELTRIVQAWAFVTGGRVRADMGPLRAVDSDLIVRPHLSGQINVSSYCLGSRLLAGLPADRMGMGLPMACFRQVVEGMVASRLGYPFHAYLGRGPRPGA</sequence>
<evidence type="ECO:0008006" key="3">
    <source>
        <dbReference type="Google" id="ProtNLM"/>
    </source>
</evidence>
<gene>
    <name evidence="1" type="ordered locus">Deba_0678</name>
</gene>
<dbReference type="eggNOG" id="COG2043">
    <property type="taxonomic scope" value="Bacteria"/>
</dbReference>
<dbReference type="STRING" id="644282.Deba_0678"/>
<keyword evidence="2" id="KW-1185">Reference proteome</keyword>
<evidence type="ECO:0000313" key="1">
    <source>
        <dbReference type="EMBL" id="ADK84050.1"/>
    </source>
</evidence>
<protein>
    <recommendedName>
        <fullName evidence="3">DUF169 domain-containing protein</fullName>
    </recommendedName>
</protein>
<proteinExistence type="predicted"/>
<reference evidence="1 2" key="1">
    <citation type="journal article" date="2010" name="Stand. Genomic Sci.">
        <title>Complete genome sequence of Desulfarculus baarsii type strain (2st14).</title>
        <authorList>
            <person name="Sun H."/>
            <person name="Spring S."/>
            <person name="Lapidus A."/>
            <person name="Davenport K."/>
            <person name="Del Rio T.G."/>
            <person name="Tice H."/>
            <person name="Nolan M."/>
            <person name="Copeland A."/>
            <person name="Cheng J.F."/>
            <person name="Lucas S."/>
            <person name="Tapia R."/>
            <person name="Goodwin L."/>
            <person name="Pitluck S."/>
            <person name="Ivanova N."/>
            <person name="Pagani I."/>
            <person name="Mavromatis K."/>
            <person name="Ovchinnikova G."/>
            <person name="Pati A."/>
            <person name="Chen A."/>
            <person name="Palaniappan K."/>
            <person name="Hauser L."/>
            <person name="Chang Y.J."/>
            <person name="Jeffries C.D."/>
            <person name="Detter J.C."/>
            <person name="Han C."/>
            <person name="Rohde M."/>
            <person name="Brambilla E."/>
            <person name="Goker M."/>
            <person name="Woyke T."/>
            <person name="Bristow J."/>
            <person name="Eisen J.A."/>
            <person name="Markowitz V."/>
            <person name="Hugenholtz P."/>
            <person name="Kyrpides N.C."/>
            <person name="Klenk H.P."/>
            <person name="Land M."/>
        </authorList>
    </citation>
    <scope>NUCLEOTIDE SEQUENCE [LARGE SCALE GENOMIC DNA]</scope>
    <source>
        <strain evidence="2">ATCC 33931 / DSM 2075 / LMG 7858 / VKM B-1802 / 2st14</strain>
    </source>
</reference>
<dbReference type="Proteomes" id="UP000009047">
    <property type="component" value="Chromosome"/>
</dbReference>
<dbReference type="Pfam" id="PF02596">
    <property type="entry name" value="DUF169"/>
    <property type="match status" value="1"/>
</dbReference>
<dbReference type="PANTHER" id="PTHR37954">
    <property type="entry name" value="BLL4979 PROTEIN"/>
    <property type="match status" value="1"/>
</dbReference>
<dbReference type="InterPro" id="IPR003748">
    <property type="entry name" value="DUF169"/>
</dbReference>
<dbReference type="EMBL" id="CP002085">
    <property type="protein sequence ID" value="ADK84050.1"/>
    <property type="molecule type" value="Genomic_DNA"/>
</dbReference>
<name>E1QER4_DESB2</name>
<evidence type="ECO:0000313" key="2">
    <source>
        <dbReference type="Proteomes" id="UP000009047"/>
    </source>
</evidence>
<dbReference type="PANTHER" id="PTHR37954:SF3">
    <property type="entry name" value="DUF169 DOMAIN-CONTAINING PROTEIN"/>
    <property type="match status" value="1"/>
</dbReference>
<organism evidence="1 2">
    <name type="scientific">Desulfarculus baarsii (strain ATCC 33931 / DSM 2075 / LMG 7858 / VKM B-1802 / 2st14)</name>
    <dbReference type="NCBI Taxonomy" id="644282"/>
    <lineage>
        <taxon>Bacteria</taxon>
        <taxon>Pseudomonadati</taxon>
        <taxon>Thermodesulfobacteriota</taxon>
        <taxon>Desulfarculia</taxon>
        <taxon>Desulfarculales</taxon>
        <taxon>Desulfarculaceae</taxon>
        <taxon>Desulfarculus</taxon>
    </lineage>
</organism>
<dbReference type="OrthoDB" id="5506117at2"/>